<accession>F4Y0S3</accession>
<dbReference type="HOGENOM" id="CLU_3236166_0_0_3"/>
<evidence type="ECO:0000313" key="2">
    <source>
        <dbReference type="Proteomes" id="UP000003959"/>
    </source>
</evidence>
<evidence type="ECO:0000313" key="1">
    <source>
        <dbReference type="EMBL" id="EGJ29434.1"/>
    </source>
</evidence>
<gene>
    <name evidence="1" type="ORF">LYNGBM3L_62620</name>
</gene>
<keyword evidence="2" id="KW-1185">Reference proteome</keyword>
<organism evidence="1 2">
    <name type="scientific">Moorena producens 3L</name>
    <dbReference type="NCBI Taxonomy" id="489825"/>
    <lineage>
        <taxon>Bacteria</taxon>
        <taxon>Bacillati</taxon>
        <taxon>Cyanobacteriota</taxon>
        <taxon>Cyanophyceae</taxon>
        <taxon>Coleofasciculales</taxon>
        <taxon>Coleofasciculaceae</taxon>
        <taxon>Moorena</taxon>
    </lineage>
</organism>
<sequence length="43" mass="4782">MQVIEIVQLLLMLLGNGTGLGQLSRFDQISILPLIFDDIVKLI</sequence>
<protein>
    <submittedName>
        <fullName evidence="1">Uncharacterized protein</fullName>
    </submittedName>
</protein>
<name>F4Y0S3_9CYAN</name>
<dbReference type="EMBL" id="GL890969">
    <property type="protein sequence ID" value="EGJ29434.1"/>
    <property type="molecule type" value="Genomic_DNA"/>
</dbReference>
<dbReference type="AlphaFoldDB" id="F4Y0S3"/>
<proteinExistence type="predicted"/>
<reference evidence="2" key="1">
    <citation type="journal article" date="2011" name="Proc. Natl. Acad. Sci. U.S.A.">
        <title>Genomic insights into the physiology and ecology of the marine filamentous cyanobacterium Lyngbya majuscula.</title>
        <authorList>
            <person name="Jones A.C."/>
            <person name="Monroe E.A."/>
            <person name="Podell S."/>
            <person name="Hess W.R."/>
            <person name="Klages S."/>
            <person name="Esquenazi E."/>
            <person name="Niessen S."/>
            <person name="Hoover H."/>
            <person name="Rothmann M."/>
            <person name="Lasken R.S."/>
            <person name="Yates J.R.III."/>
            <person name="Reinhardt R."/>
            <person name="Kube M."/>
            <person name="Burkart M.D."/>
            <person name="Allen E.E."/>
            <person name="Dorrestein P.C."/>
            <person name="Gerwick W.H."/>
            <person name="Gerwick L."/>
        </authorList>
    </citation>
    <scope>NUCLEOTIDE SEQUENCE [LARGE SCALE GENOMIC DNA]</scope>
    <source>
        <strain evidence="2">3L</strain>
    </source>
</reference>
<dbReference type="Proteomes" id="UP000003959">
    <property type="component" value="Unassembled WGS sequence"/>
</dbReference>